<dbReference type="OrthoDB" id="2192561at2759"/>
<evidence type="ECO:0000256" key="1">
    <source>
        <dbReference type="ARBA" id="ARBA00007114"/>
    </source>
</evidence>
<dbReference type="PANTHER" id="PTHR12821:SF0">
    <property type="entry name" value="BYSTIN"/>
    <property type="match status" value="1"/>
</dbReference>
<name>A0A0M3JK19_ANISI</name>
<proteinExistence type="inferred from homology"/>
<dbReference type="WBParaSite" id="ASIM_0000799101-mRNA-1">
    <property type="protein sequence ID" value="ASIM_0000799101-mRNA-1"/>
    <property type="gene ID" value="ASIM_0000799101"/>
</dbReference>
<reference evidence="2 3" key="2">
    <citation type="submission" date="2018-11" db="EMBL/GenBank/DDBJ databases">
        <authorList>
            <consortium name="Pathogen Informatics"/>
        </authorList>
    </citation>
    <scope>NUCLEOTIDE SEQUENCE [LARGE SCALE GENOMIC DNA]</scope>
</reference>
<dbReference type="GO" id="GO:0030688">
    <property type="term" value="C:preribosome, small subunit precursor"/>
    <property type="evidence" value="ECO:0007669"/>
    <property type="project" value="TreeGrafter"/>
</dbReference>
<dbReference type="Proteomes" id="UP000267096">
    <property type="component" value="Unassembled WGS sequence"/>
</dbReference>
<sequence>MNRLQNIDPNDEAAVERFLLKKEDEPAQRTLYDIIQEKIEQKKLELETQLSAADNEDVSVRNLDPEVVDMYHNVGTVLSTYRSGKIPKAFKIIPKMINWEQLL</sequence>
<dbReference type="GO" id="GO:0006364">
    <property type="term" value="P:rRNA processing"/>
    <property type="evidence" value="ECO:0007669"/>
    <property type="project" value="TreeGrafter"/>
</dbReference>
<comment type="similarity">
    <text evidence="1">Belongs to the bystin family.</text>
</comment>
<dbReference type="AlphaFoldDB" id="A0A0M3JK19"/>
<evidence type="ECO:0000313" key="3">
    <source>
        <dbReference type="Proteomes" id="UP000267096"/>
    </source>
</evidence>
<dbReference type="GO" id="GO:0005737">
    <property type="term" value="C:cytoplasm"/>
    <property type="evidence" value="ECO:0007669"/>
    <property type="project" value="TreeGrafter"/>
</dbReference>
<dbReference type="InterPro" id="IPR007955">
    <property type="entry name" value="Bystin"/>
</dbReference>
<dbReference type="Pfam" id="PF05291">
    <property type="entry name" value="Bystin"/>
    <property type="match status" value="1"/>
</dbReference>
<dbReference type="GO" id="GO:0030515">
    <property type="term" value="F:snoRNA binding"/>
    <property type="evidence" value="ECO:0007669"/>
    <property type="project" value="TreeGrafter"/>
</dbReference>
<evidence type="ECO:0000313" key="4">
    <source>
        <dbReference type="WBParaSite" id="ASIM_0000799101-mRNA-1"/>
    </source>
</evidence>
<dbReference type="EMBL" id="UYRR01019421">
    <property type="protein sequence ID" value="VDK29969.1"/>
    <property type="molecule type" value="Genomic_DNA"/>
</dbReference>
<organism evidence="4">
    <name type="scientific">Anisakis simplex</name>
    <name type="common">Herring worm</name>
    <dbReference type="NCBI Taxonomy" id="6269"/>
    <lineage>
        <taxon>Eukaryota</taxon>
        <taxon>Metazoa</taxon>
        <taxon>Ecdysozoa</taxon>
        <taxon>Nematoda</taxon>
        <taxon>Chromadorea</taxon>
        <taxon>Rhabditida</taxon>
        <taxon>Spirurina</taxon>
        <taxon>Ascaridomorpha</taxon>
        <taxon>Ascaridoidea</taxon>
        <taxon>Anisakidae</taxon>
        <taxon>Anisakis</taxon>
        <taxon>Anisakis simplex complex</taxon>
    </lineage>
</organism>
<gene>
    <name evidence="2" type="ORF">ASIM_LOCUS7748</name>
</gene>
<reference evidence="4" key="1">
    <citation type="submission" date="2017-02" db="UniProtKB">
        <authorList>
            <consortium name="WormBaseParasite"/>
        </authorList>
    </citation>
    <scope>IDENTIFICATION</scope>
</reference>
<protein>
    <submittedName>
        <fullName evidence="4">Cell adhesion protein byn-1 (inferred by orthology to a C. elegans protein)</fullName>
    </submittedName>
</protein>
<keyword evidence="3" id="KW-1185">Reference proteome</keyword>
<evidence type="ECO:0000313" key="2">
    <source>
        <dbReference type="EMBL" id="VDK29969.1"/>
    </source>
</evidence>
<dbReference type="PANTHER" id="PTHR12821">
    <property type="entry name" value="BYSTIN"/>
    <property type="match status" value="1"/>
</dbReference>
<dbReference type="GO" id="GO:0005730">
    <property type="term" value="C:nucleolus"/>
    <property type="evidence" value="ECO:0007669"/>
    <property type="project" value="TreeGrafter"/>
</dbReference>
<accession>A0A0M3JK19</accession>